<dbReference type="Gene3D" id="3.30.460.10">
    <property type="entry name" value="Beta Polymerase, domain 2"/>
    <property type="match status" value="1"/>
</dbReference>
<proteinExistence type="predicted"/>
<reference evidence="1" key="1">
    <citation type="submission" date="2020-07" db="EMBL/GenBank/DDBJ databases">
        <title>Highly diverse flavobacterial phages as mortality factor during North Sea spring blooms.</title>
        <authorList>
            <person name="Bartlau N."/>
            <person name="Wichels A."/>
            <person name="Krohne G."/>
            <person name="Adriaenssens E.M."/>
            <person name="Heins A."/>
            <person name="Fuchs B.M."/>
            <person name="Amann R."/>
            <person name="Moraru C."/>
        </authorList>
    </citation>
    <scope>NUCLEOTIDE SEQUENCE</scope>
</reference>
<gene>
    <name evidence="1" type="ORF">Colly1_5</name>
</gene>
<accession>A0A8E4UY14</accession>
<dbReference type="Proteomes" id="UP000693899">
    <property type="component" value="Segment"/>
</dbReference>
<organism evidence="1 2">
    <name type="scientific">Maribacter phage Colly_1</name>
    <dbReference type="NCBI Taxonomy" id="2745691"/>
    <lineage>
        <taxon>Viruses</taxon>
        <taxon>Duplodnaviria</taxon>
        <taxon>Heunggongvirae</taxon>
        <taxon>Uroviricota</taxon>
        <taxon>Caudoviricetes</taxon>
        <taxon>Molycolviridae</taxon>
        <taxon>Mollyvirus</taxon>
        <taxon>Mollyvirus colly</taxon>
    </lineage>
</organism>
<dbReference type="Pfam" id="PF26128">
    <property type="entry name" value="Gad2"/>
    <property type="match status" value="1"/>
</dbReference>
<keyword evidence="2" id="KW-1185">Reference proteome</keyword>
<dbReference type="EMBL" id="MT732450">
    <property type="protein sequence ID" value="QQO97333.1"/>
    <property type="molecule type" value="Genomic_DNA"/>
</dbReference>
<name>A0A8E4UY14_9CAUD</name>
<evidence type="ECO:0000313" key="2">
    <source>
        <dbReference type="Proteomes" id="UP000693899"/>
    </source>
</evidence>
<sequence>MRYVKSDQLKLSKLRVLSKFLEGHKGFIAGGVFKDIFNNKPFKDIDIFFRTEEDLADAIAYFTDKVDSKDNKVYWKYYENKQAIAFKTASTSVTIELIKTTVGTPREVMTQFDFSITRFAYGHNKNSSEDATSYIAIYDSRFFEHLVTKKLVLEAPDQIKFPVSTFDRSYRYAKYGYGLCKESKQNLIEALQGADINDLSNSLYFGID</sequence>
<evidence type="ECO:0000313" key="1">
    <source>
        <dbReference type="EMBL" id="QQO97333.1"/>
    </source>
</evidence>
<protein>
    <submittedName>
        <fullName evidence="1">Uncharacterized protein</fullName>
    </submittedName>
</protein>
<dbReference type="InterPro" id="IPR043519">
    <property type="entry name" value="NT_sf"/>
</dbReference>